<accession>A0A7J8R145</accession>
<reference evidence="1 2" key="1">
    <citation type="journal article" date="2019" name="Genome Biol. Evol.">
        <title>Insights into the evolution of the New World diploid cottons (Gossypium, subgenus Houzingenia) based on genome sequencing.</title>
        <authorList>
            <person name="Grover C.E."/>
            <person name="Arick M.A. 2nd"/>
            <person name="Thrash A."/>
            <person name="Conover J.L."/>
            <person name="Sanders W.S."/>
            <person name="Peterson D.G."/>
            <person name="Frelichowski J.E."/>
            <person name="Scheffler J.A."/>
            <person name="Scheffler B.E."/>
            <person name="Wendel J.F."/>
        </authorList>
    </citation>
    <scope>NUCLEOTIDE SEQUENCE [LARGE SCALE GENOMIC DNA]</scope>
    <source>
        <strain evidence="1">27</strain>
        <tissue evidence="1">Leaf</tissue>
    </source>
</reference>
<keyword evidence="2" id="KW-1185">Reference proteome</keyword>
<evidence type="ECO:0008006" key="3">
    <source>
        <dbReference type="Google" id="ProtNLM"/>
    </source>
</evidence>
<gene>
    <name evidence="1" type="ORF">Godav_019760</name>
</gene>
<organism evidence="1 2">
    <name type="scientific">Gossypium davidsonii</name>
    <name type="common">Davidson's cotton</name>
    <name type="synonym">Gossypium klotzschianum subsp. davidsonii</name>
    <dbReference type="NCBI Taxonomy" id="34287"/>
    <lineage>
        <taxon>Eukaryota</taxon>
        <taxon>Viridiplantae</taxon>
        <taxon>Streptophyta</taxon>
        <taxon>Embryophyta</taxon>
        <taxon>Tracheophyta</taxon>
        <taxon>Spermatophyta</taxon>
        <taxon>Magnoliopsida</taxon>
        <taxon>eudicotyledons</taxon>
        <taxon>Gunneridae</taxon>
        <taxon>Pentapetalae</taxon>
        <taxon>rosids</taxon>
        <taxon>malvids</taxon>
        <taxon>Malvales</taxon>
        <taxon>Malvaceae</taxon>
        <taxon>Malvoideae</taxon>
        <taxon>Gossypium</taxon>
    </lineage>
</organism>
<evidence type="ECO:0000313" key="2">
    <source>
        <dbReference type="Proteomes" id="UP000593561"/>
    </source>
</evidence>
<dbReference type="EMBL" id="JABFAC010000002">
    <property type="protein sequence ID" value="MBA0607465.1"/>
    <property type="molecule type" value="Genomic_DNA"/>
</dbReference>
<proteinExistence type="predicted"/>
<dbReference type="Proteomes" id="UP000593561">
    <property type="component" value="Unassembled WGS sequence"/>
</dbReference>
<dbReference type="AlphaFoldDB" id="A0A7J8R145"/>
<name>A0A7J8R145_GOSDV</name>
<comment type="caution">
    <text evidence="1">The sequence shown here is derived from an EMBL/GenBank/DDBJ whole genome shotgun (WGS) entry which is preliminary data.</text>
</comment>
<sequence>MGFRDLVVEGDALTIVKKIKLVLEDRSTIGNIIDEIKKKRPRFIDLDFQYTFQNSWDDFFLQRTQFWSGIVWCFKGKHNDGSTPVDPGVFTDAEKRKCV</sequence>
<protein>
    <recommendedName>
        <fullName evidence="3">RNase H type-1 domain-containing protein</fullName>
    </recommendedName>
</protein>
<evidence type="ECO:0000313" key="1">
    <source>
        <dbReference type="EMBL" id="MBA0607465.1"/>
    </source>
</evidence>